<gene>
    <name evidence="1" type="ORF">KDW_38960</name>
</gene>
<evidence type="ECO:0000313" key="2">
    <source>
        <dbReference type="Proteomes" id="UP000326912"/>
    </source>
</evidence>
<dbReference type="RefSeq" id="WP_151757589.1">
    <property type="nucleotide sequence ID" value="NZ_BKZW01000002.1"/>
</dbReference>
<comment type="caution">
    <text evidence="1">The sequence shown here is derived from an EMBL/GenBank/DDBJ whole genome shotgun (WGS) entry which is preliminary data.</text>
</comment>
<evidence type="ECO:0000313" key="1">
    <source>
        <dbReference type="EMBL" id="GER89734.1"/>
    </source>
</evidence>
<name>A0A5J4KJR2_9CHLR</name>
<protein>
    <submittedName>
        <fullName evidence="1">Uncharacterized protein</fullName>
    </submittedName>
</protein>
<proteinExistence type="predicted"/>
<keyword evidence="2" id="KW-1185">Reference proteome</keyword>
<dbReference type="AlphaFoldDB" id="A0A5J4KJR2"/>
<dbReference type="EMBL" id="BKZW01000002">
    <property type="protein sequence ID" value="GER89734.1"/>
    <property type="molecule type" value="Genomic_DNA"/>
</dbReference>
<reference evidence="1 2" key="1">
    <citation type="submission" date="2019-10" db="EMBL/GenBank/DDBJ databases">
        <title>Dictyobacter vulcani sp. nov., within the class Ktedonobacteria, isolated from soil of volcanic Mt. Zao.</title>
        <authorList>
            <person name="Zheng Y."/>
            <person name="Wang C.M."/>
            <person name="Sakai Y."/>
            <person name="Abe K."/>
            <person name="Yokota A."/>
            <person name="Yabe S."/>
        </authorList>
    </citation>
    <scope>NUCLEOTIDE SEQUENCE [LARGE SCALE GENOMIC DNA]</scope>
    <source>
        <strain evidence="1 2">W12</strain>
    </source>
</reference>
<organism evidence="1 2">
    <name type="scientific">Dictyobacter vulcani</name>
    <dbReference type="NCBI Taxonomy" id="2607529"/>
    <lineage>
        <taxon>Bacteria</taxon>
        <taxon>Bacillati</taxon>
        <taxon>Chloroflexota</taxon>
        <taxon>Ktedonobacteria</taxon>
        <taxon>Ktedonobacterales</taxon>
        <taxon>Dictyobacteraceae</taxon>
        <taxon>Dictyobacter</taxon>
    </lineage>
</organism>
<dbReference type="Proteomes" id="UP000326912">
    <property type="component" value="Unassembled WGS sequence"/>
</dbReference>
<sequence>MFFNVRLIGATNSKSARHDTGLDNYESYQKIGLVRVRQLTEDDYRQRQGIIQSLEGPEMFRSGDYLARGVLNEEWLIASGGQIVGYEPLGGPDEDGFITYRPNPVTRYACQMQEPFVVRKPNGAILSGKAGDYLIRIGDRGRIVDRAVFEQSYQRIDV</sequence>
<accession>A0A5J4KJR2</accession>